<accession>A0AAV1JP01</accession>
<reference evidence="1 2" key="1">
    <citation type="submission" date="2023-11" db="EMBL/GenBank/DDBJ databases">
        <authorList>
            <person name="Okamura Y."/>
        </authorList>
    </citation>
    <scope>NUCLEOTIDE SEQUENCE [LARGE SCALE GENOMIC DNA]</scope>
</reference>
<evidence type="ECO:0000313" key="2">
    <source>
        <dbReference type="Proteomes" id="UP001497472"/>
    </source>
</evidence>
<proteinExistence type="predicted"/>
<protein>
    <recommendedName>
        <fullName evidence="3">Secreted protein</fullName>
    </recommendedName>
</protein>
<organism evidence="1 2">
    <name type="scientific">Leptosia nina</name>
    <dbReference type="NCBI Taxonomy" id="320188"/>
    <lineage>
        <taxon>Eukaryota</taxon>
        <taxon>Metazoa</taxon>
        <taxon>Ecdysozoa</taxon>
        <taxon>Arthropoda</taxon>
        <taxon>Hexapoda</taxon>
        <taxon>Insecta</taxon>
        <taxon>Pterygota</taxon>
        <taxon>Neoptera</taxon>
        <taxon>Endopterygota</taxon>
        <taxon>Lepidoptera</taxon>
        <taxon>Glossata</taxon>
        <taxon>Ditrysia</taxon>
        <taxon>Papilionoidea</taxon>
        <taxon>Pieridae</taxon>
        <taxon>Pierinae</taxon>
        <taxon>Leptosia</taxon>
    </lineage>
</organism>
<name>A0AAV1JP01_9NEOP</name>
<gene>
    <name evidence="1" type="ORF">LNINA_LOCUS9196</name>
</gene>
<sequence>MIAEIASVAFAAFGLDSVTAFNFVMCRWHDGDDDTTAADSFNESNGGLLAIRRRLFSRTRLVRTNRWEINAKRAMRTKRATFANYLRFCSCRAHRRRVVSSRDMTITHS</sequence>
<dbReference type="AlphaFoldDB" id="A0AAV1JP01"/>
<keyword evidence="2" id="KW-1185">Reference proteome</keyword>
<dbReference type="EMBL" id="CAVLEF010000040">
    <property type="protein sequence ID" value="CAK1549938.1"/>
    <property type="molecule type" value="Genomic_DNA"/>
</dbReference>
<dbReference type="Proteomes" id="UP001497472">
    <property type="component" value="Unassembled WGS sequence"/>
</dbReference>
<evidence type="ECO:0000313" key="1">
    <source>
        <dbReference type="EMBL" id="CAK1549938.1"/>
    </source>
</evidence>
<evidence type="ECO:0008006" key="3">
    <source>
        <dbReference type="Google" id="ProtNLM"/>
    </source>
</evidence>
<comment type="caution">
    <text evidence="1">The sequence shown here is derived from an EMBL/GenBank/DDBJ whole genome shotgun (WGS) entry which is preliminary data.</text>
</comment>